<comment type="function">
    <text evidence="13">Is probably a protein kinase regulator of UbiI activity which is involved in aerobic coenzyme Q (ubiquinone) biosynthesis.</text>
</comment>
<protein>
    <recommendedName>
        <fullName evidence="13">Probable protein kinase UbiB</fullName>
        <ecNumber evidence="13">2.7.-.-</ecNumber>
    </recommendedName>
    <alternativeName>
        <fullName evidence="13">Ubiquinone biosynthesis protein UbiB</fullName>
    </alternativeName>
</protein>
<feature type="transmembrane region" description="Helical" evidence="13">
    <location>
        <begin position="526"/>
        <end position="543"/>
    </location>
</feature>
<evidence type="ECO:0000256" key="8">
    <source>
        <dbReference type="ARBA" id="ARBA00022741"/>
    </source>
</evidence>
<reference evidence="15 16" key="1">
    <citation type="submission" date="2024-08" db="EMBL/GenBank/DDBJ databases">
        <title>Draft Genome Sequence of Legionella lytica strain DSB2004, Isolated From a Fire Sprinkler System.</title>
        <authorList>
            <person name="Everhart A.D."/>
            <person name="Kidane D.T."/>
            <person name="Farone A.L."/>
            <person name="Farone M.B."/>
        </authorList>
    </citation>
    <scope>NUCLEOTIDE SEQUENCE [LARGE SCALE GENOMIC DNA]</scope>
    <source>
        <strain evidence="15 16">DSB2004</strain>
    </source>
</reference>
<keyword evidence="4" id="KW-0997">Cell inner membrane</keyword>
<evidence type="ECO:0000256" key="7">
    <source>
        <dbReference type="ARBA" id="ARBA00022692"/>
    </source>
</evidence>
<evidence type="ECO:0000313" key="16">
    <source>
        <dbReference type="Proteomes" id="UP001615550"/>
    </source>
</evidence>
<comment type="caution">
    <text evidence="15">The sequence shown here is derived from an EMBL/GenBank/DDBJ whole genome shotgun (WGS) entry which is preliminary data.</text>
</comment>
<accession>A0ABW8D9D0</accession>
<evidence type="ECO:0000256" key="4">
    <source>
        <dbReference type="ARBA" id="ARBA00022519"/>
    </source>
</evidence>
<feature type="binding site" evidence="13">
    <location>
        <position position="152"/>
    </location>
    <ligand>
        <name>ATP</name>
        <dbReference type="ChEBI" id="CHEBI:30616"/>
    </ligand>
</feature>
<gene>
    <name evidence="13 15" type="primary">ubiB</name>
    <name evidence="15" type="ORF">ACD661_09495</name>
</gene>
<dbReference type="InterPro" id="IPR045308">
    <property type="entry name" value="UbiB_bact"/>
</dbReference>
<dbReference type="SUPFAM" id="SSF56112">
    <property type="entry name" value="Protein kinase-like (PK-like)"/>
    <property type="match status" value="1"/>
</dbReference>
<dbReference type="InterPro" id="IPR011009">
    <property type="entry name" value="Kinase-like_dom_sf"/>
</dbReference>
<evidence type="ECO:0000256" key="11">
    <source>
        <dbReference type="ARBA" id="ARBA00022989"/>
    </source>
</evidence>
<feature type="transmembrane region" description="Helical" evidence="13">
    <location>
        <begin position="501"/>
        <end position="520"/>
    </location>
</feature>
<keyword evidence="10 13" id="KW-0067">ATP-binding</keyword>
<evidence type="ECO:0000256" key="1">
    <source>
        <dbReference type="ARBA" id="ARBA00005020"/>
    </source>
</evidence>
<keyword evidence="15" id="KW-0830">Ubiquinone</keyword>
<dbReference type="Proteomes" id="UP001615550">
    <property type="component" value="Unassembled WGS sequence"/>
</dbReference>
<keyword evidence="16" id="KW-1185">Reference proteome</keyword>
<dbReference type="EC" id="2.7.-.-" evidence="13"/>
<evidence type="ECO:0000313" key="15">
    <source>
        <dbReference type="EMBL" id="MFJ1268787.1"/>
    </source>
</evidence>
<keyword evidence="12 13" id="KW-0472">Membrane</keyword>
<evidence type="ECO:0000256" key="10">
    <source>
        <dbReference type="ARBA" id="ARBA00022840"/>
    </source>
</evidence>
<name>A0ABW8D9D0_9GAMM</name>
<dbReference type="PANTHER" id="PTHR10566">
    <property type="entry name" value="CHAPERONE-ACTIVITY OF BC1 COMPLEX CABC1 -RELATED"/>
    <property type="match status" value="1"/>
</dbReference>
<dbReference type="InterPro" id="IPR010232">
    <property type="entry name" value="UbiB"/>
</dbReference>
<keyword evidence="9 13" id="KW-0418">Kinase</keyword>
<comment type="subcellular location">
    <subcellularLocation>
        <location evidence="13">Cell membrane</location>
        <topology evidence="13">Multi-pass membrane protein</topology>
    </subcellularLocation>
</comment>
<evidence type="ECO:0000256" key="3">
    <source>
        <dbReference type="ARBA" id="ARBA00022475"/>
    </source>
</evidence>
<evidence type="ECO:0000256" key="6">
    <source>
        <dbReference type="ARBA" id="ARBA00022688"/>
    </source>
</evidence>
<keyword evidence="5 13" id="KW-0808">Transferase</keyword>
<proteinExistence type="inferred from homology"/>
<comment type="caution">
    <text evidence="13">Lacks conserved residue(s) required for the propagation of feature annotation.</text>
</comment>
<keyword evidence="7 13" id="KW-0812">Transmembrane</keyword>
<keyword evidence="3 13" id="KW-1003">Cell membrane</keyword>
<evidence type="ECO:0000256" key="5">
    <source>
        <dbReference type="ARBA" id="ARBA00022679"/>
    </source>
</evidence>
<dbReference type="PANTHER" id="PTHR10566:SF113">
    <property type="entry name" value="PROTEIN ACTIVITY OF BC1 COMPLEX KINASE 7, CHLOROPLASTIC"/>
    <property type="match status" value="1"/>
</dbReference>
<dbReference type="Pfam" id="PF03109">
    <property type="entry name" value="ABC1"/>
    <property type="match status" value="1"/>
</dbReference>
<evidence type="ECO:0000256" key="12">
    <source>
        <dbReference type="ARBA" id="ARBA00023136"/>
    </source>
</evidence>
<comment type="similarity">
    <text evidence="13">Belongs to the ABC1 family. UbiB subfamily.</text>
</comment>
<evidence type="ECO:0000256" key="13">
    <source>
        <dbReference type="HAMAP-Rule" id="MF_00414"/>
    </source>
</evidence>
<comment type="pathway">
    <text evidence="1 13">Cofactor biosynthesis; ubiquinone biosynthesis [regulation].</text>
</comment>
<keyword evidence="11 13" id="KW-1133">Transmembrane helix</keyword>
<dbReference type="InterPro" id="IPR004147">
    <property type="entry name" value="ABC1_dom"/>
</dbReference>
<comment type="similarity">
    <text evidence="2">Belongs to the protein kinase superfamily. ADCK protein kinase family.</text>
</comment>
<evidence type="ECO:0000259" key="14">
    <source>
        <dbReference type="Pfam" id="PF03109"/>
    </source>
</evidence>
<feature type="binding site" evidence="13">
    <location>
        <begin position="130"/>
        <end position="138"/>
    </location>
    <ligand>
        <name>ATP</name>
        <dbReference type="ChEBI" id="CHEBI:30616"/>
    </ligand>
</feature>
<evidence type="ECO:0000256" key="2">
    <source>
        <dbReference type="ARBA" id="ARBA00009670"/>
    </source>
</evidence>
<dbReference type="CDD" id="cd13972">
    <property type="entry name" value="UbiB"/>
    <property type="match status" value="1"/>
</dbReference>
<dbReference type="InterPro" id="IPR050154">
    <property type="entry name" value="UbiB_kinase"/>
</dbReference>
<dbReference type="EMBL" id="JBGORX010000002">
    <property type="protein sequence ID" value="MFJ1268787.1"/>
    <property type="molecule type" value="Genomic_DNA"/>
</dbReference>
<feature type="domain" description="ABC1 atypical kinase-like" evidence="14">
    <location>
        <begin position="93"/>
        <end position="342"/>
    </location>
</feature>
<dbReference type="NCBIfam" id="TIGR01982">
    <property type="entry name" value="UbiB"/>
    <property type="match status" value="1"/>
</dbReference>
<keyword evidence="6 13" id="KW-0831">Ubiquinone biosynthesis</keyword>
<keyword evidence="8 13" id="KW-0547">Nucleotide-binding</keyword>
<evidence type="ECO:0000256" key="9">
    <source>
        <dbReference type="ARBA" id="ARBA00022777"/>
    </source>
</evidence>
<organism evidence="15 16">
    <name type="scientific">Legionella lytica</name>
    <dbReference type="NCBI Taxonomy" id="96232"/>
    <lineage>
        <taxon>Bacteria</taxon>
        <taxon>Pseudomonadati</taxon>
        <taxon>Pseudomonadota</taxon>
        <taxon>Gammaproteobacteria</taxon>
        <taxon>Legionellales</taxon>
        <taxon>Legionellaceae</taxon>
        <taxon>Legionella</taxon>
    </lineage>
</organism>
<dbReference type="RefSeq" id="WP_400187624.1">
    <property type="nucleotide sequence ID" value="NZ_JBGORX010000002.1"/>
</dbReference>
<sequence length="549" mass="63291">MKSIKQLFRILHINYILAKNGLDNVVVSLRLFAPFRFIVYLNPWNWFRKEHLTHGQALRKSLEELGPIFIKFGQALSTRPDILPPEIALELTKLQDSVPPFSSEKAMQIIEQAYGQSPYEVFAEFDPEALASASMAQVHAATLSSGKEVIVKVLRPNMRRLIESDLSIMHTIAKWADRYWPESRRLKPREIVKEFEHTLLDELDLSREAANAAQLRRNFEGSHILYIPEIYWDYTRNNVLVMERIRGIPVSDLNTLKAQGVNVKKLAERGVEIFFTQVFRDCFFHADMHPGNIFVSYEHPKDPQYICIDFGIMGTLNDSDKRYLAENLLAFFNRDYRRVAQLHVESGWVARDTRVDEFESAIRTVCEPIFERSLKDISFAQVVLRLFQVARRFQMEVQPQLVLLQKTLLAIEGLGRQLYPELDLWTTAKPFLEQWVKDQIGPKAFLQQLKQNLPFFAEQLPHMPRLIFDVLELKKEQLLVKKEMASSKQEKEASPLSGGNIAIGASLAFFLVGLLDYLHLLNHKQLPAIALGGFVVTGLLALFNRNMRN</sequence>
<feature type="active site" description="Proton acceptor" evidence="13">
    <location>
        <position position="287"/>
    </location>
</feature>
<dbReference type="HAMAP" id="MF_00414">
    <property type="entry name" value="UbiB"/>
    <property type="match status" value="1"/>
</dbReference>
<dbReference type="NCBIfam" id="NF003404">
    <property type="entry name" value="PRK04750.1"/>
    <property type="match status" value="1"/>
</dbReference>